<evidence type="ECO:0000313" key="1">
    <source>
        <dbReference type="EMBL" id="CAG8503709.1"/>
    </source>
</evidence>
<evidence type="ECO:0000313" key="2">
    <source>
        <dbReference type="Proteomes" id="UP000789920"/>
    </source>
</evidence>
<feature type="non-terminal residue" evidence="1">
    <location>
        <position position="1"/>
    </location>
</feature>
<protein>
    <submittedName>
        <fullName evidence="1">2971_t:CDS:1</fullName>
    </submittedName>
</protein>
<sequence>AQLLSVQKSKIYKKKDIKDIIETMRTAHSQSIILMDLRRYNFIRKNLDH</sequence>
<reference evidence="1" key="1">
    <citation type="submission" date="2021-06" db="EMBL/GenBank/DDBJ databases">
        <authorList>
            <person name="Kallberg Y."/>
            <person name="Tangrot J."/>
            <person name="Rosling A."/>
        </authorList>
    </citation>
    <scope>NUCLEOTIDE SEQUENCE</scope>
    <source>
        <strain evidence="1">MA461A</strain>
    </source>
</reference>
<keyword evidence="2" id="KW-1185">Reference proteome</keyword>
<name>A0ACA9L3C9_9GLOM</name>
<organism evidence="1 2">
    <name type="scientific">Racocetra persica</name>
    <dbReference type="NCBI Taxonomy" id="160502"/>
    <lineage>
        <taxon>Eukaryota</taxon>
        <taxon>Fungi</taxon>
        <taxon>Fungi incertae sedis</taxon>
        <taxon>Mucoromycota</taxon>
        <taxon>Glomeromycotina</taxon>
        <taxon>Glomeromycetes</taxon>
        <taxon>Diversisporales</taxon>
        <taxon>Gigasporaceae</taxon>
        <taxon>Racocetra</taxon>
    </lineage>
</organism>
<dbReference type="EMBL" id="CAJVQC010001981">
    <property type="protein sequence ID" value="CAG8503709.1"/>
    <property type="molecule type" value="Genomic_DNA"/>
</dbReference>
<accession>A0ACA9L3C9</accession>
<comment type="caution">
    <text evidence="1">The sequence shown here is derived from an EMBL/GenBank/DDBJ whole genome shotgun (WGS) entry which is preliminary data.</text>
</comment>
<proteinExistence type="predicted"/>
<gene>
    <name evidence="1" type="ORF">RPERSI_LOCUS1940</name>
</gene>
<dbReference type="Proteomes" id="UP000789920">
    <property type="component" value="Unassembled WGS sequence"/>
</dbReference>